<dbReference type="Proteomes" id="UP000789524">
    <property type="component" value="Unassembled WGS sequence"/>
</dbReference>
<dbReference type="InterPro" id="IPR022353">
    <property type="entry name" value="Insulin_CS"/>
</dbReference>
<evidence type="ECO:0000259" key="6">
    <source>
        <dbReference type="SMART" id="SM00078"/>
    </source>
</evidence>
<evidence type="ECO:0000256" key="2">
    <source>
        <dbReference type="ARBA" id="ARBA00022685"/>
    </source>
</evidence>
<comment type="subcellular location">
    <subcellularLocation>
        <location evidence="4">Secreted</location>
    </subcellularLocation>
</comment>
<comment type="similarity">
    <text evidence="1 4">Belongs to the insulin family.</text>
</comment>
<dbReference type="InterPro" id="IPR016179">
    <property type="entry name" value="Insulin-like"/>
</dbReference>
<dbReference type="SUPFAM" id="SSF56994">
    <property type="entry name" value="Insulin-like"/>
    <property type="match status" value="1"/>
</dbReference>
<dbReference type="GO" id="GO:0005576">
    <property type="term" value="C:extracellular region"/>
    <property type="evidence" value="ECO:0007669"/>
    <property type="project" value="UniProtKB-SubCell"/>
</dbReference>
<evidence type="ECO:0000256" key="3">
    <source>
        <dbReference type="ARBA" id="ARBA00022729"/>
    </source>
</evidence>
<dbReference type="InterPro" id="IPR036438">
    <property type="entry name" value="Insulin-like_sf"/>
</dbReference>
<keyword evidence="3 5" id="KW-0732">Signal</keyword>
<dbReference type="OrthoDB" id="10019596at2759"/>
<evidence type="ECO:0000256" key="4">
    <source>
        <dbReference type="RuleBase" id="RU000406"/>
    </source>
</evidence>
<name>A0A8J2VR00_9NEOP</name>
<evidence type="ECO:0000313" key="7">
    <source>
        <dbReference type="EMBL" id="CAG9561081.1"/>
    </source>
</evidence>
<dbReference type="SMART" id="SM00078">
    <property type="entry name" value="IlGF"/>
    <property type="match status" value="1"/>
</dbReference>
<protein>
    <submittedName>
        <fullName evidence="7">(African queen) hypothetical protein</fullName>
    </submittedName>
</protein>
<evidence type="ECO:0000256" key="5">
    <source>
        <dbReference type="SAM" id="SignalP"/>
    </source>
</evidence>
<dbReference type="Pfam" id="PF00049">
    <property type="entry name" value="Insulin"/>
    <property type="match status" value="1"/>
</dbReference>
<dbReference type="CDD" id="cd04366">
    <property type="entry name" value="IlGF_insulin_bombyxin_like"/>
    <property type="match status" value="1"/>
</dbReference>
<keyword evidence="4" id="KW-0964">Secreted</keyword>
<dbReference type="AlphaFoldDB" id="A0A8J2VR00"/>
<feature type="signal peptide" evidence="5">
    <location>
        <begin position="1"/>
        <end position="24"/>
    </location>
</feature>
<gene>
    <name evidence="7" type="ORF">DCHRY22_LOCUS2650</name>
</gene>
<keyword evidence="2" id="KW-0165">Cleavage on pair of basic residues</keyword>
<keyword evidence="8" id="KW-1185">Reference proteome</keyword>
<dbReference type="Gene3D" id="1.10.100.10">
    <property type="entry name" value="Insulin-like"/>
    <property type="match status" value="1"/>
</dbReference>
<feature type="domain" description="Insulin-like" evidence="6">
    <location>
        <begin position="35"/>
        <end position="103"/>
    </location>
</feature>
<organism evidence="7 8">
    <name type="scientific">Danaus chrysippus</name>
    <name type="common">African queen</name>
    <dbReference type="NCBI Taxonomy" id="151541"/>
    <lineage>
        <taxon>Eukaryota</taxon>
        <taxon>Metazoa</taxon>
        <taxon>Ecdysozoa</taxon>
        <taxon>Arthropoda</taxon>
        <taxon>Hexapoda</taxon>
        <taxon>Insecta</taxon>
        <taxon>Pterygota</taxon>
        <taxon>Neoptera</taxon>
        <taxon>Endopterygota</taxon>
        <taxon>Lepidoptera</taxon>
        <taxon>Glossata</taxon>
        <taxon>Ditrysia</taxon>
        <taxon>Papilionoidea</taxon>
        <taxon>Nymphalidae</taxon>
        <taxon>Danainae</taxon>
        <taxon>Danaini</taxon>
        <taxon>Danaina</taxon>
        <taxon>Danaus</taxon>
        <taxon>Anosia</taxon>
    </lineage>
</organism>
<proteinExistence type="inferred from homology"/>
<feature type="chain" id="PRO_5035164993" evidence="5">
    <location>
        <begin position="25"/>
        <end position="119"/>
    </location>
</feature>
<dbReference type="GO" id="GO:0005179">
    <property type="term" value="F:hormone activity"/>
    <property type="evidence" value="ECO:0007669"/>
    <property type="project" value="InterPro"/>
</dbReference>
<dbReference type="PROSITE" id="PS00262">
    <property type="entry name" value="INSULIN"/>
    <property type="match status" value="1"/>
</dbReference>
<dbReference type="EMBL" id="CAKASE010000046">
    <property type="protein sequence ID" value="CAG9561081.1"/>
    <property type="molecule type" value="Genomic_DNA"/>
</dbReference>
<accession>A0A8J2VR00</accession>
<evidence type="ECO:0000313" key="8">
    <source>
        <dbReference type="Proteomes" id="UP000789524"/>
    </source>
</evidence>
<evidence type="ECO:0000256" key="1">
    <source>
        <dbReference type="ARBA" id="ARBA00009034"/>
    </source>
</evidence>
<reference evidence="7" key="1">
    <citation type="submission" date="2021-09" db="EMBL/GenBank/DDBJ databases">
        <authorList>
            <person name="Martin H S."/>
        </authorList>
    </citation>
    <scope>NUCLEOTIDE SEQUENCE</scope>
</reference>
<sequence>MCPITTRRLRWIVYFLFINGRIISGDSLALNTVFQDLCSRSLSNLIFQICTGGIPVSDLPSSSLSKVRSRRAAMFFAKERHRRQIADECCLHPCTVAQLVEYCPENCGNKLDDKHLKIY</sequence>
<comment type="caution">
    <text evidence="7">The sequence shown here is derived from an EMBL/GenBank/DDBJ whole genome shotgun (WGS) entry which is preliminary data.</text>
</comment>